<comment type="caution">
    <text evidence="3">The sequence shown here is derived from an EMBL/GenBank/DDBJ whole genome shotgun (WGS) entry which is preliminary data.</text>
</comment>
<dbReference type="OrthoDB" id="7865288at2"/>
<dbReference type="STRING" id="1449351.RISW2_04360"/>
<keyword evidence="2" id="KW-1133">Transmembrane helix</keyword>
<evidence type="ECO:0000256" key="1">
    <source>
        <dbReference type="SAM" id="MobiDB-lite"/>
    </source>
</evidence>
<dbReference type="InterPro" id="IPR009937">
    <property type="entry name" value="Phage_holin_3_6"/>
</dbReference>
<organism evidence="3 4">
    <name type="scientific">Roseivivax isoporae LMG 25204</name>
    <dbReference type="NCBI Taxonomy" id="1449351"/>
    <lineage>
        <taxon>Bacteria</taxon>
        <taxon>Pseudomonadati</taxon>
        <taxon>Pseudomonadota</taxon>
        <taxon>Alphaproteobacteria</taxon>
        <taxon>Rhodobacterales</taxon>
        <taxon>Roseobacteraceae</taxon>
        <taxon>Roseivivax</taxon>
    </lineage>
</organism>
<evidence type="ECO:0008006" key="5">
    <source>
        <dbReference type="Google" id="ProtNLM"/>
    </source>
</evidence>
<gene>
    <name evidence="3" type="ORF">RISW2_04360</name>
</gene>
<sequence>MTTTDSHATEPAGGHAGTRRQVRDTGNLLSEALSYVMALMRGEIDLFRAEIDRNMKKAGAALGMILGGLVLLLVSLNVLAAALVNAIAKWGLGPGWAALLVGFVLLVIAGILVKSGQSTLKLASLAPTRTRRNVMRDAETMRKEVGHE</sequence>
<protein>
    <recommendedName>
        <fullName evidence="5">Phage holin family protein</fullName>
    </recommendedName>
</protein>
<keyword evidence="2" id="KW-0472">Membrane</keyword>
<reference evidence="3 4" key="1">
    <citation type="submission" date="2014-01" db="EMBL/GenBank/DDBJ databases">
        <title>Roseivivax isoporae LMG 25204 Genome Sequencing.</title>
        <authorList>
            <person name="Lai Q."/>
            <person name="Li G."/>
            <person name="Shao Z."/>
        </authorList>
    </citation>
    <scope>NUCLEOTIDE SEQUENCE [LARGE SCALE GENOMIC DNA]</scope>
    <source>
        <strain evidence="3 4">LMG 25204</strain>
    </source>
</reference>
<evidence type="ECO:0000313" key="4">
    <source>
        <dbReference type="Proteomes" id="UP000023430"/>
    </source>
</evidence>
<dbReference type="eggNOG" id="ENOG5032ZKH">
    <property type="taxonomic scope" value="Bacteria"/>
</dbReference>
<name>X7F897_9RHOB</name>
<dbReference type="PATRIC" id="fig|1449351.3.peg.2224"/>
<feature type="region of interest" description="Disordered" evidence="1">
    <location>
        <begin position="1"/>
        <end position="21"/>
    </location>
</feature>
<feature type="transmembrane region" description="Helical" evidence="2">
    <location>
        <begin position="58"/>
        <end position="84"/>
    </location>
</feature>
<feature type="transmembrane region" description="Helical" evidence="2">
    <location>
        <begin position="96"/>
        <end position="113"/>
    </location>
</feature>
<evidence type="ECO:0000313" key="3">
    <source>
        <dbReference type="EMBL" id="ETX28953.1"/>
    </source>
</evidence>
<dbReference type="Proteomes" id="UP000023430">
    <property type="component" value="Unassembled WGS sequence"/>
</dbReference>
<accession>X7F897</accession>
<dbReference type="EMBL" id="JAME01000014">
    <property type="protein sequence ID" value="ETX28953.1"/>
    <property type="molecule type" value="Genomic_DNA"/>
</dbReference>
<evidence type="ECO:0000256" key="2">
    <source>
        <dbReference type="SAM" id="Phobius"/>
    </source>
</evidence>
<dbReference type="Pfam" id="PF07332">
    <property type="entry name" value="Phage_holin_3_6"/>
    <property type="match status" value="1"/>
</dbReference>
<keyword evidence="4" id="KW-1185">Reference proteome</keyword>
<dbReference type="RefSeq" id="WP_084615341.1">
    <property type="nucleotide sequence ID" value="NZ_JAME01000014.1"/>
</dbReference>
<keyword evidence="2" id="KW-0812">Transmembrane</keyword>
<dbReference type="AlphaFoldDB" id="X7F897"/>
<proteinExistence type="predicted"/>